<feature type="chain" id="PRO_5004737763" evidence="1">
    <location>
        <begin position="30"/>
        <end position="117"/>
    </location>
</feature>
<name>V5H7J2_IXORI</name>
<feature type="non-terminal residue" evidence="2">
    <location>
        <position position="1"/>
    </location>
</feature>
<protein>
    <submittedName>
        <fullName evidence="2">Putative secreted protein</fullName>
    </submittedName>
</protein>
<keyword evidence="1" id="KW-0732">Signal</keyword>
<organism evidence="2">
    <name type="scientific">Ixodes ricinus</name>
    <name type="common">Common tick</name>
    <name type="synonym">Acarus ricinus</name>
    <dbReference type="NCBI Taxonomy" id="34613"/>
    <lineage>
        <taxon>Eukaryota</taxon>
        <taxon>Metazoa</taxon>
        <taxon>Ecdysozoa</taxon>
        <taxon>Arthropoda</taxon>
        <taxon>Chelicerata</taxon>
        <taxon>Arachnida</taxon>
        <taxon>Acari</taxon>
        <taxon>Parasitiformes</taxon>
        <taxon>Ixodida</taxon>
        <taxon>Ixodoidea</taxon>
        <taxon>Ixodidae</taxon>
        <taxon>Ixodinae</taxon>
        <taxon>Ixodes</taxon>
    </lineage>
</organism>
<sequence length="117" mass="13140">RTQAIMKIPVSTALAVVAVFLLTVNYAPAGHTDTADVRTCEKMDKEAKEVGDKAVDSCNYWCLPDKANGNNYVNKYYPEGTKCMYGGYLESLCIKEACHHPDSEVYKNYVYKKSKKQ</sequence>
<dbReference type="AlphaFoldDB" id="V5H7J2"/>
<dbReference type="EMBL" id="GANP01011464">
    <property type="protein sequence ID" value="JAB73004.1"/>
    <property type="molecule type" value="mRNA"/>
</dbReference>
<proteinExistence type="evidence at transcript level"/>
<evidence type="ECO:0000313" key="2">
    <source>
        <dbReference type="EMBL" id="JAB73004.1"/>
    </source>
</evidence>
<accession>V5H7J2</accession>
<evidence type="ECO:0000256" key="1">
    <source>
        <dbReference type="SAM" id="SignalP"/>
    </source>
</evidence>
<reference evidence="2" key="1">
    <citation type="journal article" date="2015" name="Sci. Rep.">
        <title>Tissue- and time-dependent transcription in Ixodes ricinus salivary glands and midguts when blood feeding on the vertebrate host.</title>
        <authorList>
            <person name="Kotsyfakis M."/>
            <person name="Schwarz A."/>
            <person name="Erhart J."/>
            <person name="Ribeiro J.M."/>
        </authorList>
    </citation>
    <scope>NUCLEOTIDE SEQUENCE</scope>
    <source>
        <tissue evidence="2">Salivary gland and midgut</tissue>
    </source>
</reference>
<feature type="signal peptide" evidence="1">
    <location>
        <begin position="1"/>
        <end position="29"/>
    </location>
</feature>